<evidence type="ECO:0000259" key="8">
    <source>
        <dbReference type="Pfam" id="PF08245"/>
    </source>
</evidence>
<feature type="region of interest" description="Disordered" evidence="7">
    <location>
        <begin position="371"/>
        <end position="390"/>
    </location>
</feature>
<dbReference type="GO" id="GO:0046872">
    <property type="term" value="F:metal ion binding"/>
    <property type="evidence" value="ECO:0007669"/>
    <property type="project" value="UniProtKB-KW"/>
</dbReference>
<dbReference type="GO" id="GO:0004326">
    <property type="term" value="F:tetrahydrofolylpolyglutamate synthase activity"/>
    <property type="evidence" value="ECO:0007669"/>
    <property type="project" value="InterPro"/>
</dbReference>
<dbReference type="PIRSF" id="PIRSF001563">
    <property type="entry name" value="Folylpolyglu_synth"/>
    <property type="match status" value="1"/>
</dbReference>
<name>G7E3U8_MIXOS</name>
<keyword evidence="4" id="KW-0547">Nucleotide-binding</keyword>
<evidence type="ECO:0000256" key="1">
    <source>
        <dbReference type="ARBA" id="ARBA00008276"/>
    </source>
</evidence>
<dbReference type="FunCoup" id="G7E3U8">
    <property type="interactions" value="164"/>
</dbReference>
<evidence type="ECO:0000256" key="5">
    <source>
        <dbReference type="ARBA" id="ARBA00022840"/>
    </source>
</evidence>
<dbReference type="InParanoid" id="G7E3U8"/>
<feature type="domain" description="Mur ligase central" evidence="8">
    <location>
        <begin position="31"/>
        <end position="251"/>
    </location>
</feature>
<proteinExistence type="inferred from homology"/>
<evidence type="ECO:0000256" key="7">
    <source>
        <dbReference type="SAM" id="MobiDB-lite"/>
    </source>
</evidence>
<dbReference type="AlphaFoldDB" id="G7E3U8"/>
<dbReference type="Gene3D" id="3.90.190.20">
    <property type="entry name" value="Mur ligase, C-terminal domain"/>
    <property type="match status" value="1"/>
</dbReference>
<keyword evidence="3" id="KW-0479">Metal-binding</keyword>
<evidence type="ECO:0000313" key="9">
    <source>
        <dbReference type="EMBL" id="GAA97508.1"/>
    </source>
</evidence>
<comment type="similarity">
    <text evidence="1">Belongs to the folylpolyglutamate synthase family.</text>
</comment>
<dbReference type="PANTHER" id="PTHR11136">
    <property type="entry name" value="FOLYLPOLYGLUTAMATE SYNTHASE-RELATED"/>
    <property type="match status" value="1"/>
</dbReference>
<dbReference type="UniPathway" id="UPA00850"/>
<keyword evidence="5" id="KW-0067">ATP-binding</keyword>
<dbReference type="OMA" id="SIHDRIC"/>
<dbReference type="RefSeq" id="XP_014570601.1">
    <property type="nucleotide sequence ID" value="XM_014715115.1"/>
</dbReference>
<dbReference type="STRING" id="764103.G7E3U8"/>
<keyword evidence="10" id="KW-1185">Reference proteome</keyword>
<keyword evidence="2" id="KW-0436">Ligase</keyword>
<dbReference type="GO" id="GO:0005739">
    <property type="term" value="C:mitochondrion"/>
    <property type="evidence" value="ECO:0007669"/>
    <property type="project" value="TreeGrafter"/>
</dbReference>
<keyword evidence="6" id="KW-0460">Magnesium</keyword>
<dbReference type="SUPFAM" id="SSF53244">
    <property type="entry name" value="MurD-like peptide ligases, peptide-binding domain"/>
    <property type="match status" value="1"/>
</dbReference>
<dbReference type="Gene3D" id="3.40.1190.10">
    <property type="entry name" value="Mur-like, catalytic domain"/>
    <property type="match status" value="1"/>
</dbReference>
<dbReference type="PANTHER" id="PTHR11136:SF0">
    <property type="entry name" value="DIHYDROFOLATE SYNTHETASE-RELATED"/>
    <property type="match status" value="1"/>
</dbReference>
<dbReference type="InterPro" id="IPR036565">
    <property type="entry name" value="Mur-like_cat_sf"/>
</dbReference>
<evidence type="ECO:0000256" key="4">
    <source>
        <dbReference type="ARBA" id="ARBA00022741"/>
    </source>
</evidence>
<feature type="compositionally biased region" description="Polar residues" evidence="7">
    <location>
        <begin position="372"/>
        <end position="384"/>
    </location>
</feature>
<reference evidence="9 10" key="2">
    <citation type="journal article" date="2012" name="Open Biol.">
        <title>Characteristics of nucleosomes and linker DNA regions on the genome of the basidiomycete Mixia osmundae revealed by mono- and dinucleosome mapping.</title>
        <authorList>
            <person name="Nishida H."/>
            <person name="Kondo S."/>
            <person name="Matsumoto T."/>
            <person name="Suzuki Y."/>
            <person name="Yoshikawa H."/>
            <person name="Taylor T.D."/>
            <person name="Sugiyama J."/>
        </authorList>
    </citation>
    <scope>NUCLEOTIDE SEQUENCE [LARGE SCALE GENOMIC DNA]</scope>
    <source>
        <strain evidence="10">CBS 9802 / IAM 14324 / JCM 22182 / KY 12970</strain>
    </source>
</reference>
<accession>G7E3U8</accession>
<comment type="caution">
    <text evidence="9">The sequence shown here is derived from an EMBL/GenBank/DDBJ whole genome shotgun (WGS) entry which is preliminary data.</text>
</comment>
<evidence type="ECO:0000313" key="10">
    <source>
        <dbReference type="Proteomes" id="UP000009131"/>
    </source>
</evidence>
<dbReference type="HOGENOM" id="CLU_015869_2_0_1"/>
<dbReference type="InterPro" id="IPR001645">
    <property type="entry name" value="Folylpolyglutamate_synth"/>
</dbReference>
<protein>
    <recommendedName>
        <fullName evidence="8">Mur ligase central domain-containing protein</fullName>
    </recommendedName>
</protein>
<dbReference type="EMBL" id="BABT02000126">
    <property type="protein sequence ID" value="GAA97508.1"/>
    <property type="molecule type" value="Genomic_DNA"/>
</dbReference>
<gene>
    <name evidence="9" type="primary">Mo04186</name>
    <name evidence="9" type="ORF">E5Q_04186</name>
</gene>
<dbReference type="InterPro" id="IPR013221">
    <property type="entry name" value="Mur_ligase_cen"/>
</dbReference>
<organism evidence="9 10">
    <name type="scientific">Mixia osmundae (strain CBS 9802 / IAM 14324 / JCM 22182 / KY 12970)</name>
    <dbReference type="NCBI Taxonomy" id="764103"/>
    <lineage>
        <taxon>Eukaryota</taxon>
        <taxon>Fungi</taxon>
        <taxon>Dikarya</taxon>
        <taxon>Basidiomycota</taxon>
        <taxon>Pucciniomycotina</taxon>
        <taxon>Mixiomycetes</taxon>
        <taxon>Mixiales</taxon>
        <taxon>Mixiaceae</taxon>
        <taxon>Mixia</taxon>
    </lineage>
</organism>
<dbReference type="NCBIfam" id="TIGR01499">
    <property type="entry name" value="folC"/>
    <property type="match status" value="1"/>
</dbReference>
<dbReference type="GO" id="GO:0005524">
    <property type="term" value="F:ATP binding"/>
    <property type="evidence" value="ECO:0007669"/>
    <property type="project" value="UniProtKB-KW"/>
</dbReference>
<dbReference type="eggNOG" id="KOG2525">
    <property type="taxonomic scope" value="Eukaryota"/>
</dbReference>
<sequence length="390" mass="41472">MQDVIQLGLSRIKALLGHLASPHSKVPIVHVAGTNGKGSVCAYLDSIFRQSGLSTGRFNSPHLVEPRDSICLNGRPVSLEAFSKAQSIVREADKKHSIGASSFELLTATAFHLFAHAIPPLQLAVIEVGMGGATDATNVCDDPLLTVITPVELDHQAMLGNTVEEIAAVKGGIIKTGRPCVMSVQPHKGASTVLRAIAQSRHSELVEAVHSSSAIGIPYRDVNGSVQVLEARSALLGGYQTSNASTALTAADLLSKQQDCLSRVPQLARITQETMRAGIEATRWPGRLEWVKLDAPSGMLDVLLDGAHNASSAVELRRYLDSLPSPTSTCFIVAVSSPRDPSVLLEPLLSDSSTRTTVIGTGFSQPEGMSWVRSQASGQLQRTASPARWR</sequence>
<evidence type="ECO:0000256" key="6">
    <source>
        <dbReference type="ARBA" id="ARBA00022842"/>
    </source>
</evidence>
<dbReference type="SUPFAM" id="SSF53623">
    <property type="entry name" value="MurD-like peptide ligases, catalytic domain"/>
    <property type="match status" value="1"/>
</dbReference>
<dbReference type="InterPro" id="IPR036615">
    <property type="entry name" value="Mur_ligase_C_dom_sf"/>
</dbReference>
<dbReference type="GO" id="GO:0008841">
    <property type="term" value="F:dihydrofolate synthase activity"/>
    <property type="evidence" value="ECO:0007669"/>
    <property type="project" value="TreeGrafter"/>
</dbReference>
<evidence type="ECO:0000256" key="2">
    <source>
        <dbReference type="ARBA" id="ARBA00022598"/>
    </source>
</evidence>
<dbReference type="Proteomes" id="UP000009131">
    <property type="component" value="Unassembled WGS sequence"/>
</dbReference>
<reference evidence="9 10" key="1">
    <citation type="journal article" date="2011" name="J. Gen. Appl. Microbiol.">
        <title>Draft genome sequencing of the enigmatic basidiomycete Mixia osmundae.</title>
        <authorList>
            <person name="Nishida H."/>
            <person name="Nagatsuka Y."/>
            <person name="Sugiyama J."/>
        </authorList>
    </citation>
    <scope>NUCLEOTIDE SEQUENCE [LARGE SCALE GENOMIC DNA]</scope>
    <source>
        <strain evidence="10">CBS 9802 / IAM 14324 / JCM 22182 / KY 12970</strain>
    </source>
</reference>
<dbReference type="OrthoDB" id="5212574at2759"/>
<dbReference type="GO" id="GO:0005829">
    <property type="term" value="C:cytosol"/>
    <property type="evidence" value="ECO:0007669"/>
    <property type="project" value="TreeGrafter"/>
</dbReference>
<dbReference type="Pfam" id="PF08245">
    <property type="entry name" value="Mur_ligase_M"/>
    <property type="match status" value="1"/>
</dbReference>
<evidence type="ECO:0000256" key="3">
    <source>
        <dbReference type="ARBA" id="ARBA00022723"/>
    </source>
</evidence>